<dbReference type="PANTHER" id="PTHR25465:SF5">
    <property type="entry name" value="E3 UBIQUITIN_ISG15 LIGASE TRIM25-RELATED"/>
    <property type="match status" value="1"/>
</dbReference>
<evidence type="ECO:0000256" key="1">
    <source>
        <dbReference type="ARBA" id="ARBA00022723"/>
    </source>
</evidence>
<dbReference type="Ensembl" id="ENSAPET00000032552.1">
    <property type="protein sequence ID" value="ENSAPEP00000031716.1"/>
    <property type="gene ID" value="ENSAPEG00000022507.1"/>
</dbReference>
<evidence type="ECO:0000313" key="8">
    <source>
        <dbReference type="Proteomes" id="UP000265080"/>
    </source>
</evidence>
<dbReference type="SUPFAM" id="SSF57850">
    <property type="entry name" value="RING/U-box"/>
    <property type="match status" value="1"/>
</dbReference>
<dbReference type="SMART" id="SM00184">
    <property type="entry name" value="RING"/>
    <property type="match status" value="1"/>
</dbReference>
<evidence type="ECO:0000256" key="3">
    <source>
        <dbReference type="ARBA" id="ARBA00022833"/>
    </source>
</evidence>
<name>A0A3P8U4E9_AMPPE</name>
<dbReference type="PROSITE" id="PS50089">
    <property type="entry name" value="ZF_RING_2"/>
    <property type="match status" value="1"/>
</dbReference>
<keyword evidence="1" id="KW-0479">Metal-binding</keyword>
<evidence type="ECO:0000259" key="5">
    <source>
        <dbReference type="PROSITE" id="PS50089"/>
    </source>
</evidence>
<dbReference type="InterPro" id="IPR017907">
    <property type="entry name" value="Znf_RING_CS"/>
</dbReference>
<sequence length="431" mass="49592">MAQAAVQMDREKLSCSVCLDLLKDPVTIPCGHSYCMSCIKNFWVDKRTYSCPQCRRSFTPKPVLMKNTMFADLVEELKNAGLADAPPHHSYAEPADVSCDFCVGRKMKAFKSCLACMASYCELHLQPHFNVAPLKKHKLVEATSKLQENICPRHDEVMKIFCRTDRQCICYLCSMDEHKGHNTVSAAAERAERQTELGVDRRNIQQRIQDREKDVKVMQQRLEAIGASADEAVSDSERIFKDLICLIEKKSSEVKQKIRSQQKTDESRVTEVQEKMQQEISELRRKDTELEKLSSTEDHLHFLSSYSSWSHLSETTASSHDFTVQYYEKMTAAVSEARDKLKALLSDKWPKITLTGPEKKVQRAAEDNVFPLNAFFLDDIGEAMSVKDEAPRWFNPQTRNIRSQRPPAAAHFTPNTFHNRQHEKIRRFFFQ</sequence>
<dbReference type="InterPro" id="IPR001841">
    <property type="entry name" value="Znf_RING"/>
</dbReference>
<dbReference type="AlphaFoldDB" id="A0A3P8U4E9"/>
<dbReference type="Pfam" id="PF00643">
    <property type="entry name" value="zf-B_box"/>
    <property type="match status" value="1"/>
</dbReference>
<evidence type="ECO:0000256" key="2">
    <source>
        <dbReference type="ARBA" id="ARBA00022771"/>
    </source>
</evidence>
<evidence type="ECO:0008006" key="9">
    <source>
        <dbReference type="Google" id="ProtNLM"/>
    </source>
</evidence>
<keyword evidence="2 4" id="KW-0863">Zinc-finger</keyword>
<dbReference type="InterPro" id="IPR013083">
    <property type="entry name" value="Znf_RING/FYVE/PHD"/>
</dbReference>
<dbReference type="Proteomes" id="UP000265080">
    <property type="component" value="Chromosome 15"/>
</dbReference>
<dbReference type="InterPro" id="IPR058030">
    <property type="entry name" value="TRIM8/14/16/25/29/45/65_CC"/>
</dbReference>
<reference evidence="7 8" key="1">
    <citation type="submission" date="2018-03" db="EMBL/GenBank/DDBJ databases">
        <title>Finding Nemo's genes: A chromosome-scale reference assembly of the genome of the orange clownfish Amphiprion percula.</title>
        <authorList>
            <person name="Lehmann R."/>
        </authorList>
    </citation>
    <scope>NUCLEOTIDE SEQUENCE</scope>
</reference>
<feature type="domain" description="B box-type" evidence="6">
    <location>
        <begin position="146"/>
        <end position="186"/>
    </location>
</feature>
<dbReference type="PROSITE" id="PS00518">
    <property type="entry name" value="ZF_RING_1"/>
    <property type="match status" value="1"/>
</dbReference>
<dbReference type="PANTHER" id="PTHR25465">
    <property type="entry name" value="B-BOX DOMAIN CONTAINING"/>
    <property type="match status" value="1"/>
</dbReference>
<keyword evidence="8" id="KW-1185">Reference proteome</keyword>
<accession>A0A3P8U4E9</accession>
<dbReference type="Gene3D" id="3.30.160.60">
    <property type="entry name" value="Classic Zinc Finger"/>
    <property type="match status" value="1"/>
</dbReference>
<dbReference type="Gene3D" id="4.10.830.40">
    <property type="match status" value="1"/>
</dbReference>
<evidence type="ECO:0000259" key="6">
    <source>
        <dbReference type="PROSITE" id="PS50119"/>
    </source>
</evidence>
<dbReference type="SUPFAM" id="SSF57845">
    <property type="entry name" value="B-box zinc-binding domain"/>
    <property type="match status" value="1"/>
</dbReference>
<dbReference type="SMART" id="SM00336">
    <property type="entry name" value="BBOX"/>
    <property type="match status" value="2"/>
</dbReference>
<dbReference type="InterPro" id="IPR000315">
    <property type="entry name" value="Znf_B-box"/>
</dbReference>
<dbReference type="CDD" id="cd19769">
    <property type="entry name" value="Bbox2_TRIM16-like"/>
    <property type="match status" value="1"/>
</dbReference>
<dbReference type="Gene3D" id="3.30.40.10">
    <property type="entry name" value="Zinc/RING finger domain, C3HC4 (zinc finger)"/>
    <property type="match status" value="1"/>
</dbReference>
<organism evidence="7 8">
    <name type="scientific">Amphiprion percula</name>
    <name type="common">Orange clownfish</name>
    <name type="synonym">Lutjanus percula</name>
    <dbReference type="NCBI Taxonomy" id="161767"/>
    <lineage>
        <taxon>Eukaryota</taxon>
        <taxon>Metazoa</taxon>
        <taxon>Chordata</taxon>
        <taxon>Craniata</taxon>
        <taxon>Vertebrata</taxon>
        <taxon>Euteleostomi</taxon>
        <taxon>Actinopterygii</taxon>
        <taxon>Neopterygii</taxon>
        <taxon>Teleostei</taxon>
        <taxon>Neoteleostei</taxon>
        <taxon>Acanthomorphata</taxon>
        <taxon>Ovalentaria</taxon>
        <taxon>Pomacentridae</taxon>
        <taxon>Amphiprion</taxon>
    </lineage>
</organism>
<reference evidence="7" key="2">
    <citation type="submission" date="2025-08" db="UniProtKB">
        <authorList>
            <consortium name="Ensembl"/>
        </authorList>
    </citation>
    <scope>IDENTIFICATION</scope>
</reference>
<dbReference type="GO" id="GO:0008270">
    <property type="term" value="F:zinc ion binding"/>
    <property type="evidence" value="ECO:0007669"/>
    <property type="project" value="UniProtKB-KW"/>
</dbReference>
<dbReference type="STRING" id="161767.ENSAPEP00000031716"/>
<reference evidence="7" key="3">
    <citation type="submission" date="2025-09" db="UniProtKB">
        <authorList>
            <consortium name="Ensembl"/>
        </authorList>
    </citation>
    <scope>IDENTIFICATION</scope>
</reference>
<feature type="domain" description="RING-type" evidence="5">
    <location>
        <begin position="15"/>
        <end position="55"/>
    </location>
</feature>
<dbReference type="PROSITE" id="PS50119">
    <property type="entry name" value="ZF_BBOX"/>
    <property type="match status" value="1"/>
</dbReference>
<evidence type="ECO:0000313" key="7">
    <source>
        <dbReference type="Ensembl" id="ENSAPEP00000031716.1"/>
    </source>
</evidence>
<dbReference type="InterPro" id="IPR051051">
    <property type="entry name" value="E3_ubiq-ligase_TRIM/RNF"/>
</dbReference>
<keyword evidence="3" id="KW-0862">Zinc</keyword>
<proteinExistence type="predicted"/>
<evidence type="ECO:0000256" key="4">
    <source>
        <dbReference type="PROSITE-ProRule" id="PRU00024"/>
    </source>
</evidence>
<dbReference type="GeneTree" id="ENSGT01150000286950"/>
<dbReference type="OMA" id="WDENETH"/>
<dbReference type="Pfam" id="PF25600">
    <property type="entry name" value="TRIM_CC"/>
    <property type="match status" value="1"/>
</dbReference>
<protein>
    <recommendedName>
        <fullName evidence="9">E3 ubiquitin/ISG15 ligase TRIM25-like</fullName>
    </recommendedName>
</protein>
<dbReference type="Pfam" id="PF15227">
    <property type="entry name" value="zf-C3HC4_4"/>
    <property type="match status" value="1"/>
</dbReference>